<dbReference type="Gene3D" id="3.90.45.10">
    <property type="entry name" value="Peptide deformylase"/>
    <property type="match status" value="1"/>
</dbReference>
<dbReference type="PANTHER" id="PTHR10458:SF22">
    <property type="entry name" value="PEPTIDE DEFORMYLASE"/>
    <property type="match status" value="1"/>
</dbReference>
<dbReference type="PANTHER" id="PTHR10458">
    <property type="entry name" value="PEPTIDE DEFORMYLASE"/>
    <property type="match status" value="1"/>
</dbReference>
<name>A0ABW1SYN6_9ACTN</name>
<evidence type="ECO:0000313" key="4">
    <source>
        <dbReference type="Proteomes" id="UP001596138"/>
    </source>
</evidence>
<keyword evidence="2" id="KW-0378">Hydrolase</keyword>
<accession>A0ABW1SYN6</accession>
<dbReference type="Pfam" id="PF01327">
    <property type="entry name" value="Pep_deformylase"/>
    <property type="match status" value="1"/>
</dbReference>
<protein>
    <recommendedName>
        <fullName evidence="2">Peptide deformylase</fullName>
        <shortName evidence="2">PDF</shortName>
        <ecNumber evidence="2">3.5.1.88</ecNumber>
    </recommendedName>
    <alternativeName>
        <fullName evidence="2">Polypeptide deformylase</fullName>
    </alternativeName>
</protein>
<dbReference type="PIRSF" id="PIRSF004749">
    <property type="entry name" value="Pep_def"/>
    <property type="match status" value="1"/>
</dbReference>
<dbReference type="EC" id="3.5.1.88" evidence="2"/>
<comment type="cofactor">
    <cofactor evidence="2">
        <name>Fe(2+)</name>
        <dbReference type="ChEBI" id="CHEBI:29033"/>
    </cofactor>
    <text evidence="2">Binds 1 Fe(2+) ion.</text>
</comment>
<evidence type="ECO:0000256" key="2">
    <source>
        <dbReference type="HAMAP-Rule" id="MF_00163"/>
    </source>
</evidence>
<evidence type="ECO:0000313" key="3">
    <source>
        <dbReference type="EMBL" id="MFC6236737.1"/>
    </source>
</evidence>
<dbReference type="RefSeq" id="WP_386763774.1">
    <property type="nucleotide sequence ID" value="NZ_JBHSTI010000002.1"/>
</dbReference>
<comment type="catalytic activity">
    <reaction evidence="2">
        <text>N-terminal N-formyl-L-methionyl-[peptide] + H2O = N-terminal L-methionyl-[peptide] + formate</text>
        <dbReference type="Rhea" id="RHEA:24420"/>
        <dbReference type="Rhea" id="RHEA-COMP:10639"/>
        <dbReference type="Rhea" id="RHEA-COMP:10640"/>
        <dbReference type="ChEBI" id="CHEBI:15377"/>
        <dbReference type="ChEBI" id="CHEBI:15740"/>
        <dbReference type="ChEBI" id="CHEBI:49298"/>
        <dbReference type="ChEBI" id="CHEBI:64731"/>
        <dbReference type="EC" id="3.5.1.88"/>
    </reaction>
</comment>
<dbReference type="Proteomes" id="UP001596138">
    <property type="component" value="Unassembled WGS sequence"/>
</dbReference>
<comment type="similarity">
    <text evidence="1 2">Belongs to the polypeptide deformylase family.</text>
</comment>
<sequence length="173" mass="18641">MPPLPSGQVLPVVTVPADVLSTPCIDVDPTDPAVAQLAADLLATQRVSPGCVGLAANQVGVGWRVFSLDVSQHPKARIHHGEYVLVNARVESSSRNEKSREGCMSVPDFTGDVKRASRIAVRGWLPGSGEEVVVETDAFEARALQHELDHLDGFVFLDRVVGPHAVFPRKTYL</sequence>
<dbReference type="EMBL" id="JBHSTI010000002">
    <property type="protein sequence ID" value="MFC6236737.1"/>
    <property type="molecule type" value="Genomic_DNA"/>
</dbReference>
<keyword evidence="2" id="KW-0408">Iron</keyword>
<comment type="function">
    <text evidence="2">Removes the formyl group from the N-terminal Met of newly synthesized proteins. Requires at least a dipeptide for an efficient rate of reaction. N-terminal L-methionine is a prerequisite for activity but the enzyme has broad specificity at other positions.</text>
</comment>
<keyword evidence="2" id="KW-0648">Protein biosynthesis</keyword>
<feature type="active site" evidence="2">
    <location>
        <position position="147"/>
    </location>
</feature>
<dbReference type="HAMAP" id="MF_00163">
    <property type="entry name" value="Pep_deformylase"/>
    <property type="match status" value="1"/>
</dbReference>
<feature type="binding site" evidence="2">
    <location>
        <position position="103"/>
    </location>
    <ligand>
        <name>Fe cation</name>
        <dbReference type="ChEBI" id="CHEBI:24875"/>
    </ligand>
</feature>
<evidence type="ECO:0000256" key="1">
    <source>
        <dbReference type="ARBA" id="ARBA00010759"/>
    </source>
</evidence>
<comment type="caution">
    <text evidence="3">The sequence shown here is derived from an EMBL/GenBank/DDBJ whole genome shotgun (WGS) entry which is preliminary data.</text>
</comment>
<dbReference type="InterPro" id="IPR023635">
    <property type="entry name" value="Peptide_deformylase"/>
</dbReference>
<keyword evidence="2" id="KW-0479">Metal-binding</keyword>
<feature type="binding site" evidence="2">
    <location>
        <position position="146"/>
    </location>
    <ligand>
        <name>Fe cation</name>
        <dbReference type="ChEBI" id="CHEBI:24875"/>
    </ligand>
</feature>
<gene>
    <name evidence="2" type="primary">def</name>
    <name evidence="3" type="ORF">ACFQGU_02520</name>
</gene>
<feature type="binding site" evidence="2">
    <location>
        <position position="150"/>
    </location>
    <ligand>
        <name>Fe cation</name>
        <dbReference type="ChEBI" id="CHEBI:24875"/>
    </ligand>
</feature>
<proteinExistence type="inferred from homology"/>
<dbReference type="CDD" id="cd00487">
    <property type="entry name" value="Pep_deformylase"/>
    <property type="match status" value="1"/>
</dbReference>
<dbReference type="InterPro" id="IPR036821">
    <property type="entry name" value="Peptide_deformylase_sf"/>
</dbReference>
<keyword evidence="4" id="KW-1185">Reference proteome</keyword>
<reference evidence="4" key="1">
    <citation type="journal article" date="2019" name="Int. J. Syst. Evol. Microbiol.">
        <title>The Global Catalogue of Microorganisms (GCM) 10K type strain sequencing project: providing services to taxonomists for standard genome sequencing and annotation.</title>
        <authorList>
            <consortium name="The Broad Institute Genomics Platform"/>
            <consortium name="The Broad Institute Genome Sequencing Center for Infectious Disease"/>
            <person name="Wu L."/>
            <person name="Ma J."/>
        </authorList>
    </citation>
    <scope>NUCLEOTIDE SEQUENCE [LARGE SCALE GENOMIC DNA]</scope>
    <source>
        <strain evidence="4">CGMCC 4.7317</strain>
    </source>
</reference>
<dbReference type="SUPFAM" id="SSF56420">
    <property type="entry name" value="Peptide deformylase"/>
    <property type="match status" value="1"/>
</dbReference>
<organism evidence="3 4">
    <name type="scientific">Longivirga aurantiaca</name>
    <dbReference type="NCBI Taxonomy" id="1837743"/>
    <lineage>
        <taxon>Bacteria</taxon>
        <taxon>Bacillati</taxon>
        <taxon>Actinomycetota</taxon>
        <taxon>Actinomycetes</taxon>
        <taxon>Sporichthyales</taxon>
        <taxon>Sporichthyaceae</taxon>
        <taxon>Longivirga</taxon>
    </lineage>
</organism>
<dbReference type="PRINTS" id="PR01576">
    <property type="entry name" value="PDEFORMYLASE"/>
</dbReference>